<dbReference type="InterPro" id="IPR013750">
    <property type="entry name" value="GHMP_kinase_C_dom"/>
</dbReference>
<dbReference type="InterPro" id="IPR006206">
    <property type="entry name" value="Mevalonate/galactokinase"/>
</dbReference>
<dbReference type="Gene3D" id="3.30.230.10">
    <property type="match status" value="1"/>
</dbReference>
<dbReference type="EMBL" id="JAKRCV010000120">
    <property type="protein sequence ID" value="MCG7323811.1"/>
    <property type="molecule type" value="Genomic_DNA"/>
</dbReference>
<dbReference type="GO" id="GO:0004335">
    <property type="term" value="F:galactokinase activity"/>
    <property type="evidence" value="ECO:0007669"/>
    <property type="project" value="UniProtKB-EC"/>
</dbReference>
<keyword evidence="4" id="KW-0418">Kinase</keyword>
<dbReference type="InterPro" id="IPR020568">
    <property type="entry name" value="Ribosomal_Su5_D2-typ_SF"/>
</dbReference>
<reference evidence="11 12" key="1">
    <citation type="submission" date="2022-02" db="EMBL/GenBank/DDBJ databases">
        <title>Uncovering new skin microbiome diversity through culturing and metagenomics.</title>
        <authorList>
            <person name="Conlan S."/>
            <person name="Deming C."/>
            <person name="Nisc Comparative Sequencing Program N."/>
            <person name="Segre J.A."/>
        </authorList>
    </citation>
    <scope>NUCLEOTIDE SEQUENCE [LARGE SCALE GENOMIC DNA]</scope>
    <source>
        <strain evidence="11 12">ACRQZ</strain>
    </source>
</reference>
<keyword evidence="3" id="KW-0547">Nucleotide-binding</keyword>
<dbReference type="InterPro" id="IPR006203">
    <property type="entry name" value="GHMP_knse_ATP-bd_CS"/>
</dbReference>
<dbReference type="Gene3D" id="3.30.70.890">
    <property type="entry name" value="GHMP kinase, C-terminal domain"/>
    <property type="match status" value="1"/>
</dbReference>
<keyword evidence="2 11" id="KW-0808">Transferase</keyword>
<protein>
    <recommendedName>
        <fullName evidence="7">Galactokinase</fullName>
        <ecNumber evidence="7">2.7.1.6</ecNumber>
    </recommendedName>
</protein>
<dbReference type="Proteomes" id="UP001521931">
    <property type="component" value="Unassembled WGS sequence"/>
</dbReference>
<evidence type="ECO:0000256" key="3">
    <source>
        <dbReference type="ARBA" id="ARBA00022741"/>
    </source>
</evidence>
<comment type="caution">
    <text evidence="11">The sequence shown here is derived from an EMBL/GenBank/DDBJ whole genome shotgun (WGS) entry which is preliminary data.</text>
</comment>
<evidence type="ECO:0000313" key="11">
    <source>
        <dbReference type="EMBL" id="MCG7323811.1"/>
    </source>
</evidence>
<evidence type="ECO:0000256" key="7">
    <source>
        <dbReference type="NCBIfam" id="TIGR00131"/>
    </source>
</evidence>
<evidence type="ECO:0000256" key="5">
    <source>
        <dbReference type="ARBA" id="ARBA00022840"/>
    </source>
</evidence>
<feature type="domain" description="Galactokinase N-terminal" evidence="10">
    <location>
        <begin position="10"/>
        <end position="59"/>
    </location>
</feature>
<dbReference type="Pfam" id="PF10509">
    <property type="entry name" value="GalKase_gal_bdg"/>
    <property type="match status" value="1"/>
</dbReference>
<dbReference type="Pfam" id="PF00288">
    <property type="entry name" value="GHMP_kinases_N"/>
    <property type="match status" value="1"/>
</dbReference>
<gene>
    <name evidence="11" type="primary">galK</name>
    <name evidence="11" type="ORF">MHL29_18275</name>
</gene>
<keyword evidence="6" id="KW-0299">Galactose metabolism</keyword>
<evidence type="ECO:0000259" key="9">
    <source>
        <dbReference type="Pfam" id="PF08544"/>
    </source>
</evidence>
<evidence type="ECO:0000259" key="8">
    <source>
        <dbReference type="Pfam" id="PF00288"/>
    </source>
</evidence>
<dbReference type="SUPFAM" id="SSF55060">
    <property type="entry name" value="GHMP Kinase, C-terminal domain"/>
    <property type="match status" value="1"/>
</dbReference>
<dbReference type="SUPFAM" id="SSF54211">
    <property type="entry name" value="Ribosomal protein S5 domain 2-like"/>
    <property type="match status" value="1"/>
</dbReference>
<evidence type="ECO:0000256" key="2">
    <source>
        <dbReference type="ARBA" id="ARBA00022679"/>
    </source>
</evidence>
<comment type="similarity">
    <text evidence="1">Belongs to the GHMP kinase family. GalK subfamily.</text>
</comment>
<dbReference type="InterPro" id="IPR036554">
    <property type="entry name" value="GHMP_kinase_C_sf"/>
</dbReference>
<dbReference type="Pfam" id="PF08544">
    <property type="entry name" value="GHMP_kinases_C"/>
    <property type="match status" value="1"/>
</dbReference>
<evidence type="ECO:0000256" key="4">
    <source>
        <dbReference type="ARBA" id="ARBA00022777"/>
    </source>
</evidence>
<dbReference type="RefSeq" id="WP_239266715.1">
    <property type="nucleotide sequence ID" value="NZ_JAKRCV010000120.1"/>
</dbReference>
<dbReference type="PRINTS" id="PR00473">
    <property type="entry name" value="GALCTOKINASE"/>
</dbReference>
<proteinExistence type="inferred from homology"/>
<evidence type="ECO:0000256" key="6">
    <source>
        <dbReference type="ARBA" id="ARBA00023144"/>
    </source>
</evidence>
<sequence length="390" mass="40799">MTSARDRAEETFRETFGAEPSGVWAAPGRVNLIGEHTDYNDGLCLPIALPHRAYAAARRRDDDRLVLVSADIPDSRAEVELSDVAAGTPGGWASYAAGVLWALRDAGHEVHGLDVAVASDVPIGAGLSSSAALEGCVGAAASDLFGLGLLDSDEGRSRLAEVCMRAENVIAEAPTGGLDQAAAMRCAEGHALLLDCRDGSTRLVPFDLDAHDLELLVVDTRATHALTDGQYGERRSACEAAAEALAIASLREISPSELESTLSRLDDEVQRRRVRHVVTEIQRVRDCVEALSAGDFAEVGRLFDASHDSLRHDYEVTGTELDLVADTARAEGALGARMTGGGFGGSAIALVRRGTGDQVAAAVARAFAEAGLGAPQHFVATAAAPAERLA</sequence>
<dbReference type="EC" id="2.7.1.6" evidence="7"/>
<dbReference type="InterPro" id="IPR019539">
    <property type="entry name" value="GalKase_N"/>
</dbReference>
<dbReference type="InterPro" id="IPR006204">
    <property type="entry name" value="GHMP_kinase_N_dom"/>
</dbReference>
<keyword evidence="12" id="KW-1185">Reference proteome</keyword>
<evidence type="ECO:0000256" key="1">
    <source>
        <dbReference type="ARBA" id="ARBA00006566"/>
    </source>
</evidence>
<dbReference type="InterPro" id="IPR019741">
    <property type="entry name" value="Galactokinase_CS"/>
</dbReference>
<evidence type="ECO:0000313" key="12">
    <source>
        <dbReference type="Proteomes" id="UP001521931"/>
    </source>
</evidence>
<accession>A0ABS9Q7G1</accession>
<keyword evidence="5" id="KW-0067">ATP-binding</keyword>
<name>A0ABS9Q7G1_9MICO</name>
<evidence type="ECO:0000259" key="10">
    <source>
        <dbReference type="Pfam" id="PF10509"/>
    </source>
</evidence>
<dbReference type="PANTHER" id="PTHR10457:SF7">
    <property type="entry name" value="GALACTOKINASE-RELATED"/>
    <property type="match status" value="1"/>
</dbReference>
<dbReference type="PANTHER" id="PTHR10457">
    <property type="entry name" value="MEVALONATE KINASE/GALACTOKINASE"/>
    <property type="match status" value="1"/>
</dbReference>
<dbReference type="PROSITE" id="PS00627">
    <property type="entry name" value="GHMP_KINASES_ATP"/>
    <property type="match status" value="1"/>
</dbReference>
<dbReference type="NCBIfam" id="TIGR00131">
    <property type="entry name" value="gal_kin"/>
    <property type="match status" value="1"/>
</dbReference>
<dbReference type="PROSITE" id="PS00106">
    <property type="entry name" value="GALACTOKINASE"/>
    <property type="match status" value="1"/>
</dbReference>
<keyword evidence="6" id="KW-0119">Carbohydrate metabolism</keyword>
<dbReference type="InterPro" id="IPR014721">
    <property type="entry name" value="Ribsml_uS5_D2-typ_fold_subgr"/>
</dbReference>
<organism evidence="11 12">
    <name type="scientific">Arsenicicoccus bolidensis</name>
    <dbReference type="NCBI Taxonomy" id="229480"/>
    <lineage>
        <taxon>Bacteria</taxon>
        <taxon>Bacillati</taxon>
        <taxon>Actinomycetota</taxon>
        <taxon>Actinomycetes</taxon>
        <taxon>Micrococcales</taxon>
        <taxon>Intrasporangiaceae</taxon>
        <taxon>Arsenicicoccus</taxon>
    </lineage>
</organism>
<feature type="domain" description="GHMP kinase C-terminal" evidence="9">
    <location>
        <begin position="288"/>
        <end position="368"/>
    </location>
</feature>
<dbReference type="InterPro" id="IPR000705">
    <property type="entry name" value="Galactokinase"/>
</dbReference>
<feature type="domain" description="GHMP kinase N-terminal" evidence="8">
    <location>
        <begin position="95"/>
        <end position="184"/>
    </location>
</feature>
<dbReference type="PRINTS" id="PR00959">
    <property type="entry name" value="MEVGALKINASE"/>
</dbReference>
<dbReference type="PIRSF" id="PIRSF000530">
    <property type="entry name" value="Galactokinase"/>
    <property type="match status" value="1"/>
</dbReference>